<dbReference type="AlphaFoldDB" id="G5KCJ6"/>
<keyword evidence="7" id="KW-0067">ATP-binding</keyword>
<evidence type="ECO:0000256" key="8">
    <source>
        <dbReference type="RuleBase" id="RU004135"/>
    </source>
</evidence>
<dbReference type="InterPro" id="IPR013221">
    <property type="entry name" value="Mur_ligase_cen"/>
</dbReference>
<keyword evidence="7" id="KW-0460">Magnesium</keyword>
<feature type="binding site" evidence="7">
    <location>
        <position position="187"/>
    </location>
    <ligand>
        <name>UDP-N-acetyl-alpha-D-muramoyl-L-alanyl-D-glutamate</name>
        <dbReference type="ChEBI" id="CHEBI:83900"/>
    </ligand>
</feature>
<dbReference type="GO" id="GO:0000287">
    <property type="term" value="F:magnesium ion binding"/>
    <property type="evidence" value="ECO:0007669"/>
    <property type="project" value="UniProtKB-UniRule"/>
</dbReference>
<dbReference type="Pfam" id="PF08245">
    <property type="entry name" value="Mur_ligase_M"/>
    <property type="match status" value="1"/>
</dbReference>
<feature type="binding site" evidence="7">
    <location>
        <position position="195"/>
    </location>
    <ligand>
        <name>UDP-N-acetyl-alpha-D-muramoyl-L-alanyl-D-glutamate</name>
        <dbReference type="ChEBI" id="CHEBI:83900"/>
    </ligand>
</feature>
<feature type="binding site" evidence="7">
    <location>
        <position position="42"/>
    </location>
    <ligand>
        <name>UDP-N-acetyl-alpha-D-muramoyl-L-alanyl-D-glutamate</name>
        <dbReference type="ChEBI" id="CHEBI:83900"/>
    </ligand>
</feature>
<organism evidence="11 12">
    <name type="scientific">Streptococcus urinalis 2285-97</name>
    <dbReference type="NCBI Taxonomy" id="764291"/>
    <lineage>
        <taxon>Bacteria</taxon>
        <taxon>Bacillati</taxon>
        <taxon>Bacillota</taxon>
        <taxon>Bacilli</taxon>
        <taxon>Lactobacillales</taxon>
        <taxon>Streptococcaceae</taxon>
        <taxon>Streptococcus</taxon>
    </lineage>
</organism>
<dbReference type="InterPro" id="IPR036565">
    <property type="entry name" value="Mur-like_cat_sf"/>
</dbReference>
<feature type="binding site" evidence="7">
    <location>
        <begin position="118"/>
        <end position="124"/>
    </location>
    <ligand>
        <name>ATP</name>
        <dbReference type="ChEBI" id="CHEBI:30616"/>
    </ligand>
</feature>
<dbReference type="GO" id="GO:0009252">
    <property type="term" value="P:peptidoglycan biosynthetic process"/>
    <property type="evidence" value="ECO:0007669"/>
    <property type="project" value="UniProtKB-UniRule"/>
</dbReference>
<evidence type="ECO:0000256" key="4">
    <source>
        <dbReference type="ARBA" id="ARBA00022960"/>
    </source>
</evidence>
<dbReference type="Gene3D" id="3.40.1190.10">
    <property type="entry name" value="Mur-like, catalytic domain"/>
    <property type="match status" value="1"/>
</dbReference>
<name>G5KCJ6_9STRE</name>
<evidence type="ECO:0000313" key="12">
    <source>
        <dbReference type="Proteomes" id="UP000005388"/>
    </source>
</evidence>
<feature type="short sequence motif" description="L-lysine recognition motif" evidence="7">
    <location>
        <begin position="404"/>
        <end position="407"/>
    </location>
</feature>
<comment type="pathway">
    <text evidence="1 7 8">Cell wall biogenesis; peptidoglycan biosynthesis.</text>
</comment>
<keyword evidence="7" id="KW-0963">Cytoplasm</keyword>
<feature type="domain" description="Mur ligase C-terminal" evidence="9">
    <location>
        <begin position="330"/>
        <end position="456"/>
    </location>
</feature>
<dbReference type="Gene3D" id="3.90.190.20">
    <property type="entry name" value="Mur ligase, C-terminal domain"/>
    <property type="match status" value="1"/>
</dbReference>
<keyword evidence="7 8" id="KW-0132">Cell division</keyword>
<evidence type="ECO:0000313" key="11">
    <source>
        <dbReference type="EMBL" id="EHJ56913.1"/>
    </source>
</evidence>
<comment type="subcellular location">
    <subcellularLocation>
        <location evidence="7 8">Cytoplasm</location>
    </subcellularLocation>
</comment>
<dbReference type="NCBIfam" id="NF010628">
    <property type="entry name" value="PRK14022.1"/>
    <property type="match status" value="1"/>
</dbReference>
<comment type="caution">
    <text evidence="7">Lacks conserved residue(s) required for the propagation of feature annotation.</text>
</comment>
<dbReference type="HAMAP" id="MF_00208">
    <property type="entry name" value="MurE"/>
    <property type="match status" value="1"/>
</dbReference>
<feature type="binding site" evidence="7">
    <location>
        <begin position="160"/>
        <end position="161"/>
    </location>
    <ligand>
        <name>UDP-N-acetyl-alpha-D-muramoyl-L-alanyl-D-glutamate</name>
        <dbReference type="ChEBI" id="CHEBI:83900"/>
    </ligand>
</feature>
<keyword evidence="3 7" id="KW-0436">Ligase</keyword>
<dbReference type="eggNOG" id="COG0769">
    <property type="taxonomic scope" value="Bacteria"/>
</dbReference>
<evidence type="ECO:0000256" key="3">
    <source>
        <dbReference type="ARBA" id="ARBA00022598"/>
    </source>
</evidence>
<dbReference type="SUPFAM" id="SSF53244">
    <property type="entry name" value="MurD-like peptide ligases, peptide-binding domain"/>
    <property type="match status" value="1"/>
</dbReference>
<dbReference type="SUPFAM" id="SSF63418">
    <property type="entry name" value="MurE/MurF N-terminal domain"/>
    <property type="match status" value="1"/>
</dbReference>
<comment type="PTM">
    <text evidence="7">Carboxylation is probably crucial for Mg(2+) binding and, consequently, for the gamma-phosphate positioning of ATP.</text>
</comment>
<comment type="catalytic activity">
    <reaction evidence="7">
        <text>UDP-N-acetyl-alpha-D-muramoyl-L-alanyl-D-glutamate + L-lysine + ATP = UDP-N-acetyl-alpha-D-muramoyl-L-alanyl-gamma-D-glutamyl-L-lysine + ADP + phosphate + H(+)</text>
        <dbReference type="Rhea" id="RHEA:17969"/>
        <dbReference type="ChEBI" id="CHEBI:15378"/>
        <dbReference type="ChEBI" id="CHEBI:30616"/>
        <dbReference type="ChEBI" id="CHEBI:32551"/>
        <dbReference type="ChEBI" id="CHEBI:43474"/>
        <dbReference type="ChEBI" id="CHEBI:83900"/>
        <dbReference type="ChEBI" id="CHEBI:83903"/>
        <dbReference type="ChEBI" id="CHEBI:456216"/>
        <dbReference type="EC" id="6.3.2.7"/>
    </reaction>
</comment>
<dbReference type="EMBL" id="AEUZ02000001">
    <property type="protein sequence ID" value="EHJ56913.1"/>
    <property type="molecule type" value="Genomic_DNA"/>
</dbReference>
<dbReference type="Pfam" id="PF02875">
    <property type="entry name" value="Mur_ligase_C"/>
    <property type="match status" value="1"/>
</dbReference>
<comment type="function">
    <text evidence="7">Catalyzes the addition of L-lysine to the nucleotide precursor UDP-N-acetylmuramoyl-L-alanyl-D-glutamate (UMAG) in the biosynthesis of bacterial cell-wall peptidoglycan.</text>
</comment>
<evidence type="ECO:0000256" key="1">
    <source>
        <dbReference type="ARBA" id="ARBA00004752"/>
    </source>
</evidence>
<gene>
    <name evidence="7 11" type="primary">murE</name>
    <name evidence="11" type="ORF">STRUR_1735</name>
</gene>
<evidence type="ECO:0000259" key="9">
    <source>
        <dbReference type="Pfam" id="PF02875"/>
    </source>
</evidence>
<dbReference type="UniPathway" id="UPA00219"/>
<evidence type="ECO:0000259" key="10">
    <source>
        <dbReference type="Pfam" id="PF08245"/>
    </source>
</evidence>
<evidence type="ECO:0000256" key="7">
    <source>
        <dbReference type="HAMAP-Rule" id="MF_00208"/>
    </source>
</evidence>
<dbReference type="SUPFAM" id="SSF53623">
    <property type="entry name" value="MurD-like peptide ligases, catalytic domain"/>
    <property type="match status" value="1"/>
</dbReference>
<proteinExistence type="inferred from homology"/>
<reference evidence="11 12" key="1">
    <citation type="journal article" date="2014" name="Int. J. Syst. Evol. Microbiol.">
        <title>Phylogenomics and the dynamic genome evolution of the genus Streptococcus.</title>
        <authorList>
            <consortium name="The Broad Institute Genome Sequencing Platform"/>
            <person name="Richards V.P."/>
            <person name="Palmer S.R."/>
            <person name="Pavinski Bitar P.D."/>
            <person name="Qin X."/>
            <person name="Weinstock G.M."/>
            <person name="Highlander S.K."/>
            <person name="Town C.D."/>
            <person name="Burne R.A."/>
            <person name="Stanhope M.J."/>
        </authorList>
    </citation>
    <scope>NUCLEOTIDE SEQUENCE [LARGE SCALE GENOMIC DNA]</scope>
    <source>
        <strain evidence="11 12">2285-97</strain>
    </source>
</reference>
<evidence type="ECO:0000256" key="5">
    <source>
        <dbReference type="ARBA" id="ARBA00022984"/>
    </source>
</evidence>
<dbReference type="InterPro" id="IPR035911">
    <property type="entry name" value="MurE/MurF_N"/>
</dbReference>
<dbReference type="STRING" id="764291.STRUR_1735"/>
<comment type="similarity">
    <text evidence="2 7">Belongs to the MurCDEF family. MurE subfamily.</text>
</comment>
<keyword evidence="4 7" id="KW-0133">Cell shape</keyword>
<feature type="domain" description="Mur ligase central" evidence="10">
    <location>
        <begin position="117"/>
        <end position="308"/>
    </location>
</feature>
<dbReference type="InterPro" id="IPR005761">
    <property type="entry name" value="UDP-N-AcMur-Glu-dNH2Pim_ligase"/>
</dbReference>
<dbReference type="PANTHER" id="PTHR23135">
    <property type="entry name" value="MUR LIGASE FAMILY MEMBER"/>
    <property type="match status" value="1"/>
</dbReference>
<dbReference type="InterPro" id="IPR004101">
    <property type="entry name" value="Mur_ligase_C"/>
</dbReference>
<dbReference type="GO" id="GO:0008360">
    <property type="term" value="P:regulation of cell shape"/>
    <property type="evidence" value="ECO:0007669"/>
    <property type="project" value="UniProtKB-KW"/>
</dbReference>
<dbReference type="Gene3D" id="3.40.1390.10">
    <property type="entry name" value="MurE/MurF, N-terminal domain"/>
    <property type="match status" value="1"/>
</dbReference>
<keyword evidence="7" id="KW-0547">Nucleotide-binding</keyword>
<keyword evidence="12" id="KW-1185">Reference proteome</keyword>
<protein>
    <recommendedName>
        <fullName evidence="7">UDP-N-acetylmuramoyl-L-alanyl-D-glutamate--L-lysine ligase</fullName>
        <ecNumber evidence="7">6.3.2.7</ecNumber>
    </recommendedName>
    <alternativeName>
        <fullName evidence="7">L-lysine-adding enzyme</fullName>
    </alternativeName>
    <alternativeName>
        <fullName evidence="7">UDP-MurNAc-L-Ala-D-Glu:L-Lys ligase</fullName>
    </alternativeName>
    <alternativeName>
        <fullName evidence="7">UDP-MurNAc-tripeptide synthetase</fullName>
    </alternativeName>
    <alternativeName>
        <fullName evidence="7">UDP-N-acetylmuramyl-tripeptide synthetase</fullName>
    </alternativeName>
</protein>
<dbReference type="NCBIfam" id="TIGR01085">
    <property type="entry name" value="murE"/>
    <property type="match status" value="1"/>
</dbReference>
<sequence length="488" mass="54486">MITIEKILNILKADQNFREVIDNDYYYFNYKGLVFHDLSYDSREIKENTLFFAKGNHFKASFLEDAIQKGLTCYVSEIDYGVAIPAIIVNDVKHAMSLIAMSFYDNPQEKLKLLAFTGTKGKTTAAYYAYNILSLSHKPAMLSTMNTTLDGKTYFKSALTTPESLDLYKMMAQVVENGRTHLIMEVSSQAYLVGRVYGLTFDVGVFLNISPDHIGPIEHPSFEDYFYHKRLLMENSNAVIINSDMARFNVLKEQVISKEHDFYGSQSDNQIHHSKAFSFEVTGKLAGQYETQLIGYFNQENALAAALATSRLGATLPDIQEGIAKTSVPGRMEVFTQVNGAKAFVDYAHNGDSLEKLITVVEEHQKGNIWLILGAPGNKGESRRADFGHVINNHPQLNIILTADDPNFEDPKDICSEIANSITRPVSIEIDRATAIQQALSLTKNENDAVIIAGKGADAYQIVKGQKSEYPGDHMIAKHFIDLEKSGK</sequence>
<dbReference type="GO" id="GO:0071555">
    <property type="term" value="P:cell wall organization"/>
    <property type="evidence" value="ECO:0007669"/>
    <property type="project" value="UniProtKB-KW"/>
</dbReference>
<comment type="cofactor">
    <cofactor evidence="7">
        <name>Mg(2+)</name>
        <dbReference type="ChEBI" id="CHEBI:18420"/>
    </cofactor>
</comment>
<evidence type="ECO:0000256" key="6">
    <source>
        <dbReference type="ARBA" id="ARBA00023316"/>
    </source>
</evidence>
<feature type="modified residue" description="N6-carboxylysine" evidence="7">
    <location>
        <position position="229"/>
    </location>
</feature>
<keyword evidence="5 7" id="KW-0573">Peptidoglycan synthesis</keyword>
<evidence type="ECO:0000256" key="2">
    <source>
        <dbReference type="ARBA" id="ARBA00005898"/>
    </source>
</evidence>
<keyword evidence="6 7" id="KW-0961">Cell wall biogenesis/degradation</keyword>
<comment type="caution">
    <text evidence="11">The sequence shown here is derived from an EMBL/GenBank/DDBJ whole genome shotgun (WGS) entry which is preliminary data.</text>
</comment>
<dbReference type="RefSeq" id="WP_006739649.1">
    <property type="nucleotide sequence ID" value="NZ_AEUZ02000001.1"/>
</dbReference>
<dbReference type="GO" id="GO:0051301">
    <property type="term" value="P:cell division"/>
    <property type="evidence" value="ECO:0007669"/>
    <property type="project" value="UniProtKB-KW"/>
</dbReference>
<dbReference type="Proteomes" id="UP000005388">
    <property type="component" value="Unassembled WGS sequence"/>
</dbReference>
<dbReference type="GO" id="GO:0005524">
    <property type="term" value="F:ATP binding"/>
    <property type="evidence" value="ECO:0007669"/>
    <property type="project" value="UniProtKB-UniRule"/>
</dbReference>
<dbReference type="GO" id="GO:0047482">
    <property type="term" value="F:UDP-N-acetylmuramoyl-L-alanyl-D-glutamate-L-lysine ligase activity"/>
    <property type="evidence" value="ECO:0007669"/>
    <property type="project" value="UniProtKB-UniRule"/>
</dbReference>
<dbReference type="PANTHER" id="PTHR23135:SF4">
    <property type="entry name" value="UDP-N-ACETYLMURAMOYL-L-ALANYL-D-GLUTAMATE--2,6-DIAMINOPIMELATE LIGASE MURE HOMOLOG, CHLOROPLASTIC"/>
    <property type="match status" value="1"/>
</dbReference>
<dbReference type="GO" id="GO:0005737">
    <property type="term" value="C:cytoplasm"/>
    <property type="evidence" value="ECO:0007669"/>
    <property type="project" value="UniProtKB-SubCell"/>
</dbReference>
<dbReference type="InterPro" id="IPR036615">
    <property type="entry name" value="Mur_ligase_C_dom_sf"/>
</dbReference>
<accession>G5KCJ6</accession>
<dbReference type="EC" id="6.3.2.7" evidence="7"/>
<keyword evidence="7 8" id="KW-0131">Cell cycle</keyword>